<dbReference type="AlphaFoldDB" id="A0A0P9QSB2"/>
<dbReference type="PATRIC" id="fig|129137.4.peg.3718"/>
<evidence type="ECO:0000313" key="3">
    <source>
        <dbReference type="Proteomes" id="UP000050490"/>
    </source>
</evidence>
<name>A0A0P9QSB2_PSEA0</name>
<evidence type="ECO:0000313" key="2">
    <source>
        <dbReference type="EMBL" id="KPX37394.1"/>
    </source>
</evidence>
<sequence>MKLHLSVGRSLKPLFPLLNTWGGQGAMIVRCLMESSGFCALAPNGGILQAVYQRFRQWRDNGTFEQILRHLYLRLREDGLIDLDTWMVDSTSIRASRAASGAEKKGARRNRNTTVPAEAGPD</sequence>
<gene>
    <name evidence="2" type="ORF">ALO70_02573</name>
</gene>
<accession>A0A0P9QSB2</accession>
<reference evidence="2 3" key="1">
    <citation type="submission" date="2015-09" db="EMBL/GenBank/DDBJ databases">
        <title>Genome announcement of multiple Pseudomonas syringae strains.</title>
        <authorList>
            <person name="Thakur S."/>
            <person name="Wang P.W."/>
            <person name="Gong Y."/>
            <person name="Weir B.S."/>
            <person name="Guttman D.S."/>
        </authorList>
    </citation>
    <scope>NUCLEOTIDE SEQUENCE [LARGE SCALE GENOMIC DNA]</scope>
    <source>
        <strain evidence="2 3">ICMP4455</strain>
    </source>
</reference>
<comment type="caution">
    <text evidence="2">The sequence shown here is derived from an EMBL/GenBank/DDBJ whole genome shotgun (WGS) entry which is preliminary data.</text>
</comment>
<proteinExistence type="predicted"/>
<feature type="region of interest" description="Disordered" evidence="1">
    <location>
        <begin position="95"/>
        <end position="122"/>
    </location>
</feature>
<dbReference type="EMBL" id="LJQI01000048">
    <property type="protein sequence ID" value="KPX37394.1"/>
    <property type="molecule type" value="Genomic_DNA"/>
</dbReference>
<dbReference type="Proteomes" id="UP000050490">
    <property type="component" value="Unassembled WGS sequence"/>
</dbReference>
<evidence type="ECO:0000256" key="1">
    <source>
        <dbReference type="SAM" id="MobiDB-lite"/>
    </source>
</evidence>
<protein>
    <submittedName>
        <fullName evidence="2">ISPs1a-2</fullName>
    </submittedName>
</protein>
<organism evidence="2 3">
    <name type="scientific">Pseudomonas amygdali pv. eriobotryae</name>
    <dbReference type="NCBI Taxonomy" id="129137"/>
    <lineage>
        <taxon>Bacteria</taxon>
        <taxon>Pseudomonadati</taxon>
        <taxon>Pseudomonadota</taxon>
        <taxon>Gammaproteobacteria</taxon>
        <taxon>Pseudomonadales</taxon>
        <taxon>Pseudomonadaceae</taxon>
        <taxon>Pseudomonas</taxon>
        <taxon>Pseudomonas amygdali</taxon>
    </lineage>
</organism>